<dbReference type="GO" id="GO:0000271">
    <property type="term" value="P:polysaccharide biosynthetic process"/>
    <property type="evidence" value="ECO:0007669"/>
    <property type="project" value="InterPro"/>
</dbReference>
<evidence type="ECO:0000259" key="7">
    <source>
        <dbReference type="Pfam" id="PF04138"/>
    </source>
</evidence>
<evidence type="ECO:0000256" key="4">
    <source>
        <dbReference type="ARBA" id="ARBA00022989"/>
    </source>
</evidence>
<comment type="similarity">
    <text evidence="2">Belongs to the GtrA family.</text>
</comment>
<evidence type="ECO:0000313" key="9">
    <source>
        <dbReference type="Proteomes" id="UP000254919"/>
    </source>
</evidence>
<feature type="transmembrane region" description="Helical" evidence="6">
    <location>
        <begin position="86"/>
        <end position="107"/>
    </location>
</feature>
<evidence type="ECO:0000256" key="6">
    <source>
        <dbReference type="SAM" id="Phobius"/>
    </source>
</evidence>
<dbReference type="AlphaFoldDB" id="A0A379N535"/>
<proteinExistence type="inferred from homology"/>
<feature type="transmembrane region" description="Helical" evidence="6">
    <location>
        <begin position="25"/>
        <end position="49"/>
    </location>
</feature>
<dbReference type="InterPro" id="IPR007267">
    <property type="entry name" value="GtrA_DPMS_TM"/>
</dbReference>
<reference evidence="8 9" key="1">
    <citation type="submission" date="2018-06" db="EMBL/GenBank/DDBJ databases">
        <authorList>
            <consortium name="Pathogen Informatics"/>
            <person name="Doyle S."/>
        </authorList>
    </citation>
    <scope>NUCLEOTIDE SEQUENCE [LARGE SCALE GENOMIC DNA]</scope>
    <source>
        <strain evidence="8 9">NCTC13291</strain>
    </source>
</reference>
<dbReference type="InterPro" id="IPR051401">
    <property type="entry name" value="GtrA_CellWall_Glycosyl"/>
</dbReference>
<keyword evidence="4 6" id="KW-1133">Transmembrane helix</keyword>
<organism evidence="8 9">
    <name type="scientific">Roseomonas mucosa</name>
    <dbReference type="NCBI Taxonomy" id="207340"/>
    <lineage>
        <taxon>Bacteria</taxon>
        <taxon>Pseudomonadati</taxon>
        <taxon>Pseudomonadota</taxon>
        <taxon>Alphaproteobacteria</taxon>
        <taxon>Acetobacterales</taxon>
        <taxon>Roseomonadaceae</taxon>
        <taxon>Roseomonas</taxon>
    </lineage>
</organism>
<dbReference type="PANTHER" id="PTHR38459">
    <property type="entry name" value="PROPHAGE BACTOPRENOL-LINKED GLUCOSE TRANSLOCASE HOMOLOG"/>
    <property type="match status" value="1"/>
</dbReference>
<comment type="subcellular location">
    <subcellularLocation>
        <location evidence="1">Membrane</location>
        <topology evidence="1">Multi-pass membrane protein</topology>
    </subcellularLocation>
</comment>
<feature type="transmembrane region" description="Helical" evidence="6">
    <location>
        <begin position="113"/>
        <end position="136"/>
    </location>
</feature>
<sequence>MEASLATNDRNGPGPRAVLRQMWRFGVVGGIGFLVDSAVLMAAIALGAGPYGGRVLSYLAAATTTWALNRAWTFRGRGAGPAHRQWARFLLVNLVGFALNYGTYALLLSNMPLVAAHPVLGVAAGALAGMGGNFALSRRFVFTDR</sequence>
<evidence type="ECO:0000256" key="5">
    <source>
        <dbReference type="ARBA" id="ARBA00023136"/>
    </source>
</evidence>
<protein>
    <submittedName>
        <fullName evidence="8">GtrA-like protein</fullName>
    </submittedName>
</protein>
<feature type="transmembrane region" description="Helical" evidence="6">
    <location>
        <begin position="55"/>
        <end position="74"/>
    </location>
</feature>
<evidence type="ECO:0000256" key="3">
    <source>
        <dbReference type="ARBA" id="ARBA00022692"/>
    </source>
</evidence>
<dbReference type="EMBL" id="UGVN01000001">
    <property type="protein sequence ID" value="SUE41500.1"/>
    <property type="molecule type" value="Genomic_DNA"/>
</dbReference>
<keyword evidence="5 6" id="KW-0472">Membrane</keyword>
<evidence type="ECO:0000256" key="2">
    <source>
        <dbReference type="ARBA" id="ARBA00009399"/>
    </source>
</evidence>
<accession>A0A379N535</accession>
<evidence type="ECO:0000313" key="8">
    <source>
        <dbReference type="EMBL" id="SUE41500.1"/>
    </source>
</evidence>
<name>A0A379N535_9PROT</name>
<dbReference type="PANTHER" id="PTHR38459:SF1">
    <property type="entry name" value="PROPHAGE BACTOPRENOL-LINKED GLUCOSE TRANSLOCASE HOMOLOG"/>
    <property type="match status" value="1"/>
</dbReference>
<dbReference type="Pfam" id="PF04138">
    <property type="entry name" value="GtrA_DPMS_TM"/>
    <property type="match status" value="1"/>
</dbReference>
<keyword evidence="3 6" id="KW-0812">Transmembrane</keyword>
<evidence type="ECO:0000256" key="1">
    <source>
        <dbReference type="ARBA" id="ARBA00004141"/>
    </source>
</evidence>
<dbReference type="GO" id="GO:0005886">
    <property type="term" value="C:plasma membrane"/>
    <property type="evidence" value="ECO:0007669"/>
    <property type="project" value="TreeGrafter"/>
</dbReference>
<gene>
    <name evidence="8" type="ORF">NCTC13291_03089</name>
</gene>
<feature type="domain" description="GtrA/DPMS transmembrane" evidence="7">
    <location>
        <begin position="24"/>
        <end position="142"/>
    </location>
</feature>
<dbReference type="Proteomes" id="UP000254919">
    <property type="component" value="Unassembled WGS sequence"/>
</dbReference>